<sequence>MTTPISDPSAEPLLPASGAVELLFLLFHGAGADRSQMQALAQTLHTAYPQAAVLSLNAPQRLGSEVLHGYQWFDEQHFGMVAGVASALPAFVACVRAWAQHFNLAWPRVALAGFSQGGLMALEAVQSEPELAGRVLSFGAAPLRRPSQAPEGVCLHLLHGVLDEEISYRHVVDAAQAWVELGADVTADVLPGVHHEMDPRLVERALHQLRTFIPARLWREAVQTAAEMDQADQQALQRPQRH</sequence>
<comment type="caution">
    <text evidence="4">The sequence shown here is derived from an EMBL/GenBank/DDBJ whole genome shotgun (WGS) entry which is preliminary data.</text>
</comment>
<feature type="domain" description="Phospholipase/carboxylesterase/thioesterase" evidence="3">
    <location>
        <begin position="23"/>
        <end position="212"/>
    </location>
</feature>
<accession>A0A931NHP5</accession>
<evidence type="ECO:0000259" key="3">
    <source>
        <dbReference type="Pfam" id="PF02230"/>
    </source>
</evidence>
<dbReference type="GO" id="GO:0016787">
    <property type="term" value="F:hydrolase activity"/>
    <property type="evidence" value="ECO:0007669"/>
    <property type="project" value="UniProtKB-KW"/>
</dbReference>
<organism evidence="4 5">
    <name type="scientific">Inhella proteolytica</name>
    <dbReference type="NCBI Taxonomy" id="2795029"/>
    <lineage>
        <taxon>Bacteria</taxon>
        <taxon>Pseudomonadati</taxon>
        <taxon>Pseudomonadota</taxon>
        <taxon>Betaproteobacteria</taxon>
        <taxon>Burkholderiales</taxon>
        <taxon>Sphaerotilaceae</taxon>
        <taxon>Inhella</taxon>
    </lineage>
</organism>
<evidence type="ECO:0000256" key="2">
    <source>
        <dbReference type="ARBA" id="ARBA00022801"/>
    </source>
</evidence>
<dbReference type="PANTHER" id="PTHR10655">
    <property type="entry name" value="LYSOPHOSPHOLIPASE-RELATED"/>
    <property type="match status" value="1"/>
</dbReference>
<name>A0A931NHP5_9BURK</name>
<dbReference type="InterPro" id="IPR029058">
    <property type="entry name" value="AB_hydrolase_fold"/>
</dbReference>
<dbReference type="Proteomes" id="UP000613266">
    <property type="component" value="Unassembled WGS sequence"/>
</dbReference>
<gene>
    <name evidence="4" type="ORF">I7X39_16330</name>
</gene>
<dbReference type="InterPro" id="IPR003140">
    <property type="entry name" value="PLipase/COase/thioEstase"/>
</dbReference>
<evidence type="ECO:0000313" key="4">
    <source>
        <dbReference type="EMBL" id="MBH9578461.1"/>
    </source>
</evidence>
<dbReference type="PANTHER" id="PTHR10655:SF17">
    <property type="entry name" value="LYSOPHOSPHOLIPASE-LIKE PROTEIN 1"/>
    <property type="match status" value="1"/>
</dbReference>
<dbReference type="InterPro" id="IPR050565">
    <property type="entry name" value="LYPA1-2/EST-like"/>
</dbReference>
<dbReference type="Gene3D" id="3.40.50.1820">
    <property type="entry name" value="alpha/beta hydrolase"/>
    <property type="match status" value="1"/>
</dbReference>
<proteinExistence type="inferred from homology"/>
<evidence type="ECO:0000313" key="5">
    <source>
        <dbReference type="Proteomes" id="UP000613266"/>
    </source>
</evidence>
<dbReference type="RefSeq" id="WP_198112230.1">
    <property type="nucleotide sequence ID" value="NZ_JAEDAK010000012.1"/>
</dbReference>
<protein>
    <submittedName>
        <fullName evidence="4">Esterase</fullName>
    </submittedName>
</protein>
<dbReference type="AlphaFoldDB" id="A0A931NHP5"/>
<dbReference type="EMBL" id="JAEDAK010000012">
    <property type="protein sequence ID" value="MBH9578461.1"/>
    <property type="molecule type" value="Genomic_DNA"/>
</dbReference>
<comment type="similarity">
    <text evidence="1">Belongs to the AB hydrolase superfamily. AB hydrolase 2 family.</text>
</comment>
<keyword evidence="2" id="KW-0378">Hydrolase</keyword>
<evidence type="ECO:0000256" key="1">
    <source>
        <dbReference type="ARBA" id="ARBA00006499"/>
    </source>
</evidence>
<dbReference type="Pfam" id="PF02230">
    <property type="entry name" value="Abhydrolase_2"/>
    <property type="match status" value="1"/>
</dbReference>
<dbReference type="SUPFAM" id="SSF53474">
    <property type="entry name" value="alpha/beta-Hydrolases"/>
    <property type="match status" value="1"/>
</dbReference>
<reference evidence="4" key="1">
    <citation type="submission" date="2020-12" db="EMBL/GenBank/DDBJ databases">
        <title>The genome sequence of Inhella sp. 1Y17.</title>
        <authorList>
            <person name="Liu Y."/>
        </authorList>
    </citation>
    <scope>NUCLEOTIDE SEQUENCE</scope>
    <source>
        <strain evidence="4">1Y17</strain>
    </source>
</reference>
<keyword evidence="5" id="KW-1185">Reference proteome</keyword>